<reference evidence="2 3" key="1">
    <citation type="submission" date="2024-01" db="EMBL/GenBank/DDBJ databases">
        <title>Genome insights into Plantactinospora sonchi sp. nov.</title>
        <authorList>
            <person name="Wang L."/>
        </authorList>
    </citation>
    <scope>NUCLEOTIDE SEQUENCE [LARGE SCALE GENOMIC DNA]</scope>
    <source>
        <strain evidence="2 3">NEAU-QY2</strain>
    </source>
</reference>
<dbReference type="InterPro" id="IPR002018">
    <property type="entry name" value="CarbesteraseB"/>
</dbReference>
<gene>
    <name evidence="2" type="ORF">V1633_25200</name>
</gene>
<name>A0ABU7RZ33_9ACTN</name>
<evidence type="ECO:0000313" key="3">
    <source>
        <dbReference type="Proteomes" id="UP001332243"/>
    </source>
</evidence>
<keyword evidence="3" id="KW-1185">Reference proteome</keyword>
<organism evidence="2 3">
    <name type="scientific">Plantactinospora sonchi</name>
    <dbReference type="NCBI Taxonomy" id="1544735"/>
    <lineage>
        <taxon>Bacteria</taxon>
        <taxon>Bacillati</taxon>
        <taxon>Actinomycetota</taxon>
        <taxon>Actinomycetes</taxon>
        <taxon>Micromonosporales</taxon>
        <taxon>Micromonosporaceae</taxon>
        <taxon>Plantactinospora</taxon>
    </lineage>
</organism>
<evidence type="ECO:0000313" key="2">
    <source>
        <dbReference type="EMBL" id="MEE6261788.1"/>
    </source>
</evidence>
<feature type="domain" description="Carboxylesterase type B" evidence="1">
    <location>
        <begin position="33"/>
        <end position="339"/>
    </location>
</feature>
<dbReference type="SUPFAM" id="SSF53474">
    <property type="entry name" value="alpha/beta-Hydrolases"/>
    <property type="match status" value="1"/>
</dbReference>
<dbReference type="Gene3D" id="3.40.50.1820">
    <property type="entry name" value="alpha/beta hydrolase"/>
    <property type="match status" value="1"/>
</dbReference>
<dbReference type="EMBL" id="JAZGQK010000023">
    <property type="protein sequence ID" value="MEE6261788.1"/>
    <property type="molecule type" value="Genomic_DNA"/>
</dbReference>
<sequence length="473" mass="49491">MTSEPCTQTGATVDPTATLVGDVVAPTTVAEDVLVDVAGGTLRGRRAAGLTILRGVRYATAERFGPPVPEQPWTGVRDAREHGGVSPQPSTRPGAVAGVPDVGVQSEDCLNLTIVTPAADRARRPVLVWLHGGSYRTGSGSWDRYRTDRLARDGDVVVVSVNYRLGALGYLRAPGISPGNLGLLDQIEALRWVRANVADLGGDPENVTLVGQSSGAHSVACLLGVAQARPLFRRAVLQSPPLGLGLGRAAAADRVATRFLARLGQDPRKASPAEVVAAQQLAERDVAGRAGFGFAPAYGPVAGVEPLPEVPDWRAACRAGAEDLEVVLGTTRREIAYFLGGGPVSRHLPLVGRTVENGLIGSATWAVFARPTLRFARMLAEAGARVFAYRIDGPASTSPYRACHCSDLPLLFGDEAAWARAPMLAGQSWAEVAERGGPLRTAWLSFVAGGAAALAEQGWAPYAGRGGAVRLFA</sequence>
<dbReference type="PANTHER" id="PTHR11559">
    <property type="entry name" value="CARBOXYLESTERASE"/>
    <property type="match status" value="1"/>
</dbReference>
<accession>A0ABU7RZ33</accession>
<proteinExistence type="predicted"/>
<dbReference type="Pfam" id="PF00135">
    <property type="entry name" value="COesterase"/>
    <property type="match status" value="1"/>
</dbReference>
<protein>
    <submittedName>
        <fullName evidence="2">Carboxylesterase family protein</fullName>
    </submittedName>
</protein>
<dbReference type="Proteomes" id="UP001332243">
    <property type="component" value="Unassembled WGS sequence"/>
</dbReference>
<comment type="caution">
    <text evidence="2">The sequence shown here is derived from an EMBL/GenBank/DDBJ whole genome shotgun (WGS) entry which is preliminary data.</text>
</comment>
<dbReference type="InterPro" id="IPR029058">
    <property type="entry name" value="AB_hydrolase_fold"/>
</dbReference>
<dbReference type="InterPro" id="IPR050309">
    <property type="entry name" value="Type-B_Carboxylest/Lipase"/>
</dbReference>
<evidence type="ECO:0000259" key="1">
    <source>
        <dbReference type="Pfam" id="PF00135"/>
    </source>
</evidence>
<dbReference type="RefSeq" id="WP_331216876.1">
    <property type="nucleotide sequence ID" value="NZ_JAZGQK010000023.1"/>
</dbReference>